<dbReference type="Proteomes" id="UP000637643">
    <property type="component" value="Unassembled WGS sequence"/>
</dbReference>
<feature type="chain" id="PRO_5039467162" description="Glycosyl hydrolase" evidence="2">
    <location>
        <begin position="20"/>
        <end position="384"/>
    </location>
</feature>
<organism evidence="3 4">
    <name type="scientific">Paenibacillus albidus</name>
    <dbReference type="NCBI Taxonomy" id="2041023"/>
    <lineage>
        <taxon>Bacteria</taxon>
        <taxon>Bacillati</taxon>
        <taxon>Bacillota</taxon>
        <taxon>Bacilli</taxon>
        <taxon>Bacillales</taxon>
        <taxon>Paenibacillaceae</taxon>
        <taxon>Paenibacillus</taxon>
    </lineage>
</organism>
<feature type="region of interest" description="Disordered" evidence="1">
    <location>
        <begin position="23"/>
        <end position="61"/>
    </location>
</feature>
<reference evidence="3" key="1">
    <citation type="journal article" date="2014" name="Int. J. Syst. Evol. Microbiol.">
        <title>Complete genome sequence of Corynebacterium casei LMG S-19264T (=DSM 44701T), isolated from a smear-ripened cheese.</title>
        <authorList>
            <consortium name="US DOE Joint Genome Institute (JGI-PGF)"/>
            <person name="Walter F."/>
            <person name="Albersmeier A."/>
            <person name="Kalinowski J."/>
            <person name="Ruckert C."/>
        </authorList>
    </citation>
    <scope>NUCLEOTIDE SEQUENCE</scope>
    <source>
        <strain evidence="3">CGMCC 1.16134</strain>
    </source>
</reference>
<dbReference type="GO" id="GO:0005975">
    <property type="term" value="P:carbohydrate metabolic process"/>
    <property type="evidence" value="ECO:0007669"/>
    <property type="project" value="InterPro"/>
</dbReference>
<evidence type="ECO:0000313" key="4">
    <source>
        <dbReference type="Proteomes" id="UP000637643"/>
    </source>
</evidence>
<name>A0A917FNP5_9BACL</name>
<reference evidence="3" key="2">
    <citation type="submission" date="2020-09" db="EMBL/GenBank/DDBJ databases">
        <authorList>
            <person name="Sun Q."/>
            <person name="Zhou Y."/>
        </authorList>
    </citation>
    <scope>NUCLEOTIDE SEQUENCE</scope>
    <source>
        <strain evidence="3">CGMCC 1.16134</strain>
    </source>
</reference>
<gene>
    <name evidence="3" type="ORF">GCM10010912_42910</name>
</gene>
<dbReference type="RefSeq" id="WP_229696267.1">
    <property type="nucleotide sequence ID" value="NZ_BMKR01000020.1"/>
</dbReference>
<dbReference type="SUPFAM" id="SSF48208">
    <property type="entry name" value="Six-hairpin glycosidases"/>
    <property type="match status" value="1"/>
</dbReference>
<keyword evidence="2" id="KW-0732">Signal</keyword>
<evidence type="ECO:0008006" key="5">
    <source>
        <dbReference type="Google" id="ProtNLM"/>
    </source>
</evidence>
<evidence type="ECO:0000256" key="2">
    <source>
        <dbReference type="SAM" id="SignalP"/>
    </source>
</evidence>
<dbReference type="EMBL" id="BMKR01000020">
    <property type="protein sequence ID" value="GGF93364.1"/>
    <property type="molecule type" value="Genomic_DNA"/>
</dbReference>
<comment type="caution">
    <text evidence="3">The sequence shown here is derived from an EMBL/GenBank/DDBJ whole genome shotgun (WGS) entry which is preliminary data.</text>
</comment>
<evidence type="ECO:0000256" key="1">
    <source>
        <dbReference type="SAM" id="MobiDB-lite"/>
    </source>
</evidence>
<dbReference type="AlphaFoldDB" id="A0A917FNP5"/>
<evidence type="ECO:0000313" key="3">
    <source>
        <dbReference type="EMBL" id="GGF93364.1"/>
    </source>
</evidence>
<accession>A0A917FNP5</accession>
<dbReference type="PROSITE" id="PS51257">
    <property type="entry name" value="PROKAR_LIPOPROTEIN"/>
    <property type="match status" value="1"/>
</dbReference>
<dbReference type="InterPro" id="IPR008928">
    <property type="entry name" value="6-hairpin_glycosidase_sf"/>
</dbReference>
<feature type="signal peptide" evidence="2">
    <location>
        <begin position="1"/>
        <end position="19"/>
    </location>
</feature>
<dbReference type="Gene3D" id="1.50.10.10">
    <property type="match status" value="1"/>
</dbReference>
<dbReference type="InterPro" id="IPR012341">
    <property type="entry name" value="6hp_glycosidase-like_sf"/>
</dbReference>
<protein>
    <recommendedName>
        <fullName evidence="5">Glycosyl hydrolase</fullName>
    </recommendedName>
</protein>
<proteinExistence type="predicted"/>
<sequence length="384" mass="42688">MKSKRNTVLAAVLSMGLLAACSGGSEVQPESAGEAPPVPSASAEGNAARSERSGQQSREQAALESFIHTKLTGPHGVFTNLLETRQEGEAATGHEVLSESASILMRYAVLTGNEEQFAEQWKLARQTFDMEDGFSYRYSPLLKKRYPVNAAVDDLRLIRALYEAGEQFKNPAYTEEADRYGQRFYEHNVKDGEMYDFFDENYQITNAFITLCYIDLSTLQKLSIPIESRDTLTRHLKGVLEKGYLSDVFPLYETRFHYESGAYSSENINTVESLLTILHLAEVQQQAPASIAYIKQQVEAGTLYGQYTKEGRPTTDVRSTAIYALTAMIGAETGDNELYNTSIARMNEFRVTDAGSELYGGFGDVGSMQAYSFDNLMALLAYAY</sequence>
<keyword evidence="4" id="KW-1185">Reference proteome</keyword>